<dbReference type="FunFam" id="3.30.565.10:FF:000017">
    <property type="entry name" value="PMS1 homolog 1, mismatch repair system component"/>
    <property type="match status" value="1"/>
</dbReference>
<dbReference type="InterPro" id="IPR042121">
    <property type="entry name" value="MutL_C_regsub"/>
</dbReference>
<feature type="domain" description="MutL C-terminal dimerisation" evidence="4">
    <location>
        <begin position="697"/>
        <end position="851"/>
    </location>
</feature>
<dbReference type="Pfam" id="PF01119">
    <property type="entry name" value="DNA_mis_repair"/>
    <property type="match status" value="1"/>
</dbReference>
<dbReference type="InterPro" id="IPR037198">
    <property type="entry name" value="MutL_C_sf"/>
</dbReference>
<organism evidence="6 7">
    <name type="scientific">Malassezia obtusa</name>
    <dbReference type="NCBI Taxonomy" id="76774"/>
    <lineage>
        <taxon>Eukaryota</taxon>
        <taxon>Fungi</taxon>
        <taxon>Dikarya</taxon>
        <taxon>Basidiomycota</taxon>
        <taxon>Ustilaginomycotina</taxon>
        <taxon>Malasseziomycetes</taxon>
        <taxon>Malasseziales</taxon>
        <taxon>Malasseziaceae</taxon>
        <taxon>Malassezia</taxon>
    </lineage>
</organism>
<dbReference type="Pfam" id="PF13589">
    <property type="entry name" value="HATPase_c_3"/>
    <property type="match status" value="1"/>
</dbReference>
<dbReference type="SUPFAM" id="SSF55874">
    <property type="entry name" value="ATPase domain of HSP90 chaperone/DNA topoisomerase II/histidine kinase"/>
    <property type="match status" value="1"/>
</dbReference>
<dbReference type="InterPro" id="IPR036890">
    <property type="entry name" value="HATPase_C_sf"/>
</dbReference>
<dbReference type="GO" id="GO:0140664">
    <property type="term" value="F:ATP-dependent DNA damage sensor activity"/>
    <property type="evidence" value="ECO:0007669"/>
    <property type="project" value="InterPro"/>
</dbReference>
<dbReference type="Gene3D" id="3.30.230.10">
    <property type="match status" value="1"/>
</dbReference>
<feature type="compositionally biased region" description="Polar residues" evidence="3">
    <location>
        <begin position="435"/>
        <end position="448"/>
    </location>
</feature>
<dbReference type="GO" id="GO:0006298">
    <property type="term" value="P:mismatch repair"/>
    <property type="evidence" value="ECO:0007669"/>
    <property type="project" value="InterPro"/>
</dbReference>
<dbReference type="EMBL" id="CP119934">
    <property type="protein sequence ID" value="WFD01645.1"/>
    <property type="molecule type" value="Genomic_DNA"/>
</dbReference>
<evidence type="ECO:0000256" key="2">
    <source>
        <dbReference type="ARBA" id="ARBA00022763"/>
    </source>
</evidence>
<dbReference type="GO" id="GO:0030983">
    <property type="term" value="F:mismatched DNA binding"/>
    <property type="evidence" value="ECO:0007669"/>
    <property type="project" value="InterPro"/>
</dbReference>
<gene>
    <name evidence="6" type="primary">PMS1</name>
    <name evidence="6" type="ORF">MOBT1_000321</name>
</gene>
<feature type="domain" description="DNA mismatch repair protein S5" evidence="5">
    <location>
        <begin position="220"/>
        <end position="343"/>
    </location>
</feature>
<dbReference type="NCBIfam" id="TIGR00585">
    <property type="entry name" value="mutl"/>
    <property type="match status" value="1"/>
</dbReference>
<dbReference type="GO" id="GO:0016887">
    <property type="term" value="F:ATP hydrolysis activity"/>
    <property type="evidence" value="ECO:0007669"/>
    <property type="project" value="InterPro"/>
</dbReference>
<dbReference type="PANTHER" id="PTHR10073">
    <property type="entry name" value="DNA MISMATCH REPAIR PROTEIN MLH, PMS, MUTL"/>
    <property type="match status" value="1"/>
</dbReference>
<dbReference type="Proteomes" id="UP001214603">
    <property type="component" value="Chromosome 1"/>
</dbReference>
<feature type="compositionally biased region" description="Acidic residues" evidence="3">
    <location>
        <begin position="552"/>
        <end position="562"/>
    </location>
</feature>
<sequence>MSIAPLARSDVQRITSAQVVPDLRAAVKELVENALDAGATSIDVRFREYGLEGLEVHDNGTGIAREDYATVALKHHTSKLASFEELQSVTTLGFRGEALASLCGVARVSVLTATASDVPMGTVLEFDDHGALTASDKRVARQRGTTVTVTELLKHFPVRRKELERNVKREYGKAHAMLQAYALITPNVRWSACVTLASGKRLTQLALRVADGERYLQANMTALFGARTTEQLLPMSLDVSVDDVPLRLTGLVSKPTPGAGRSSGDRQYFYVNRRPWDARKLAQVFNQVYKTYNVAQYPCVVANLEVAPDQYDVNVSPDKRTILVHHEARLLETIREALDAFYAPTRGVLQVHGLGEEPAPPSPEEPDVPRAPRASVPSPSAEDAPPAPLAHAPVNEAPARDAPTSPTTWADAPRPPSKRPTSPEMRTPKAARTGPSISTLDASWSPLRQPSQTAPTPPAPSEIRAQFRRAVEKFARVQSDLPPADLDDGEDEEDDHDLDDHGDKETAEGSPQEEDMALDAQHEETTSSDELDESPIPTQSAPRSQVPVQDLEYAESDLDDDAEATHAPEQRETGPATPRGPPADVAEVHRDADTPAEEEAPTSPPPAEARAPAPAAPDAALPHDAPASSTPRSTYTLAVDVASLATRLSAHKAPVDCPVAGASDALDRAGVQESDGARASHALERVIQKTDFAAMHIVGQFNLGFIIARRQVHEADAAAMDDLFIIDQHAADEKYNFEHLQRDTRIHSQRLLRPQAIELAPSDELVAVEHAEWLKVNGFEIAVDEAQAPGRRVRLLSKPMSKDTVFDVHDLEELLYQLREAPSHARVRCSKIREMLASRACRKSIMVGAALDHAQMRRVVRHMGEIEQPWNCPHGRPTMRHLTSLGRAPAAWRAPAVDWSQLS</sequence>
<evidence type="ECO:0000259" key="4">
    <source>
        <dbReference type="SMART" id="SM00853"/>
    </source>
</evidence>
<dbReference type="InterPro" id="IPR020568">
    <property type="entry name" value="Ribosomal_Su5_D2-typ_SF"/>
</dbReference>
<dbReference type="Gene3D" id="3.30.1540.20">
    <property type="entry name" value="MutL, C-terminal domain, dimerisation subdomain"/>
    <property type="match status" value="1"/>
</dbReference>
<dbReference type="SUPFAM" id="SSF54211">
    <property type="entry name" value="Ribosomal protein S5 domain 2-like"/>
    <property type="match status" value="1"/>
</dbReference>
<dbReference type="InterPro" id="IPR014762">
    <property type="entry name" value="DNA_mismatch_repair_CS"/>
</dbReference>
<dbReference type="CDD" id="cd03484">
    <property type="entry name" value="MutL_Trans_hPMS_2_like"/>
    <property type="match status" value="1"/>
</dbReference>
<evidence type="ECO:0000313" key="7">
    <source>
        <dbReference type="Proteomes" id="UP001214603"/>
    </source>
</evidence>
<evidence type="ECO:0000256" key="1">
    <source>
        <dbReference type="ARBA" id="ARBA00006082"/>
    </source>
</evidence>
<feature type="compositionally biased region" description="Polar residues" evidence="3">
    <location>
        <begin position="536"/>
        <end position="547"/>
    </location>
</feature>
<dbReference type="SMART" id="SM01340">
    <property type="entry name" value="DNA_mis_repair"/>
    <property type="match status" value="1"/>
</dbReference>
<keyword evidence="6" id="KW-0547">Nucleotide-binding</keyword>
<dbReference type="InterPro" id="IPR002099">
    <property type="entry name" value="MutL/Mlh/PMS"/>
</dbReference>
<feature type="compositionally biased region" description="Low complexity" evidence="3">
    <location>
        <begin position="608"/>
        <end position="627"/>
    </location>
</feature>
<reference evidence="6" key="1">
    <citation type="submission" date="2023-03" db="EMBL/GenBank/DDBJ databases">
        <title>Mating type loci evolution in Malassezia.</title>
        <authorList>
            <person name="Coelho M.A."/>
        </authorList>
    </citation>
    <scope>NUCLEOTIDE SEQUENCE</scope>
    <source>
        <strain evidence="6">CBS 7876</strain>
    </source>
</reference>
<dbReference type="PROSITE" id="PS00058">
    <property type="entry name" value="DNA_MISMATCH_REPAIR_1"/>
    <property type="match status" value="1"/>
</dbReference>
<dbReference type="GO" id="GO:0032389">
    <property type="term" value="C:MutLalpha complex"/>
    <property type="evidence" value="ECO:0007669"/>
    <property type="project" value="TreeGrafter"/>
</dbReference>
<dbReference type="GO" id="GO:0061982">
    <property type="term" value="P:meiosis I cell cycle process"/>
    <property type="evidence" value="ECO:0007669"/>
    <property type="project" value="UniProtKB-ARBA"/>
</dbReference>
<dbReference type="InterPro" id="IPR042120">
    <property type="entry name" value="MutL_C_dimsub"/>
</dbReference>
<dbReference type="SUPFAM" id="SSF118116">
    <property type="entry name" value="DNA mismatch repair protein MutL"/>
    <property type="match status" value="1"/>
</dbReference>
<keyword evidence="7" id="KW-1185">Reference proteome</keyword>
<proteinExistence type="inferred from homology"/>
<dbReference type="PANTHER" id="PTHR10073:SF52">
    <property type="entry name" value="MISMATCH REPAIR ENDONUCLEASE PMS2"/>
    <property type="match status" value="1"/>
</dbReference>
<dbReference type="InterPro" id="IPR038973">
    <property type="entry name" value="MutL/Mlh/Pms-like"/>
</dbReference>
<comment type="similarity">
    <text evidence="1">Belongs to the DNA mismatch repair MutL/HexB family.</text>
</comment>
<keyword evidence="6" id="KW-0067">ATP-binding</keyword>
<dbReference type="InterPro" id="IPR014721">
    <property type="entry name" value="Ribsml_uS5_D2-typ_fold_subgr"/>
</dbReference>
<evidence type="ECO:0000256" key="3">
    <source>
        <dbReference type="SAM" id="MobiDB-lite"/>
    </source>
</evidence>
<dbReference type="FunFam" id="3.30.1370.100:FF:000001">
    <property type="entry name" value="Mismatch repair endonuclease pms1, putative"/>
    <property type="match status" value="1"/>
</dbReference>
<dbReference type="InterPro" id="IPR013507">
    <property type="entry name" value="DNA_mismatch_S5_2-like"/>
</dbReference>
<evidence type="ECO:0000259" key="5">
    <source>
        <dbReference type="SMART" id="SM01340"/>
    </source>
</evidence>
<dbReference type="Gene3D" id="3.30.1370.100">
    <property type="entry name" value="MutL, C-terminal domain, regulatory subdomain"/>
    <property type="match status" value="1"/>
</dbReference>
<dbReference type="AlphaFoldDB" id="A0AAF0DYA4"/>
<protein>
    <submittedName>
        <fullName evidence="6">ATP-binding mismatch repair protein</fullName>
    </submittedName>
</protein>
<feature type="compositionally biased region" description="Acidic residues" evidence="3">
    <location>
        <begin position="485"/>
        <end position="497"/>
    </location>
</feature>
<dbReference type="GO" id="GO:0005524">
    <property type="term" value="F:ATP binding"/>
    <property type="evidence" value="ECO:0007669"/>
    <property type="project" value="UniProtKB-KW"/>
</dbReference>
<feature type="region of interest" description="Disordered" evidence="3">
    <location>
        <begin position="352"/>
        <end position="632"/>
    </location>
</feature>
<feature type="compositionally biased region" description="Basic and acidic residues" evidence="3">
    <location>
        <begin position="563"/>
        <end position="572"/>
    </location>
</feature>
<feature type="compositionally biased region" description="Basic and acidic residues" evidence="3">
    <location>
        <begin position="498"/>
        <end position="507"/>
    </location>
</feature>
<dbReference type="CDD" id="cd16926">
    <property type="entry name" value="HATPase_MutL-MLH-PMS-like"/>
    <property type="match status" value="1"/>
</dbReference>
<dbReference type="SMART" id="SM00853">
    <property type="entry name" value="MutL_C"/>
    <property type="match status" value="1"/>
</dbReference>
<dbReference type="Pfam" id="PF08676">
    <property type="entry name" value="MutL_C"/>
    <property type="match status" value="1"/>
</dbReference>
<name>A0AAF0DYA4_9BASI</name>
<feature type="compositionally biased region" description="Low complexity" evidence="3">
    <location>
        <begin position="371"/>
        <end position="384"/>
    </location>
</feature>
<evidence type="ECO:0000313" key="6">
    <source>
        <dbReference type="EMBL" id="WFD01645.1"/>
    </source>
</evidence>
<dbReference type="InterPro" id="IPR014790">
    <property type="entry name" value="MutL_C"/>
</dbReference>
<keyword evidence="2" id="KW-0227">DNA damage</keyword>
<dbReference type="Gene3D" id="3.30.565.10">
    <property type="entry name" value="Histidine kinase-like ATPase, C-terminal domain"/>
    <property type="match status" value="1"/>
</dbReference>
<accession>A0AAF0DYA4</accession>